<dbReference type="InterPro" id="IPR036396">
    <property type="entry name" value="Cyt_P450_sf"/>
</dbReference>
<organism evidence="3 4">
    <name type="scientific">Actinoalloteichus fjordicus</name>
    <dbReference type="NCBI Taxonomy" id="1612552"/>
    <lineage>
        <taxon>Bacteria</taxon>
        <taxon>Bacillati</taxon>
        <taxon>Actinomycetota</taxon>
        <taxon>Actinomycetes</taxon>
        <taxon>Pseudonocardiales</taxon>
        <taxon>Pseudonocardiaceae</taxon>
        <taxon>Actinoalloteichus</taxon>
    </lineage>
</organism>
<dbReference type="RefSeq" id="WP_075763839.1">
    <property type="nucleotide sequence ID" value="NZ_CP016076.1"/>
</dbReference>
<dbReference type="PANTHER" id="PTHR46696">
    <property type="entry name" value="P450, PUTATIVE (EUROFUNG)-RELATED"/>
    <property type="match status" value="1"/>
</dbReference>
<feature type="compositionally biased region" description="Basic and acidic residues" evidence="2">
    <location>
        <begin position="1"/>
        <end position="10"/>
    </location>
</feature>
<dbReference type="InterPro" id="IPR001128">
    <property type="entry name" value="Cyt_P450"/>
</dbReference>
<dbReference type="KEGG" id="acad:UA74_04310"/>
<dbReference type="PANTHER" id="PTHR46696:SF1">
    <property type="entry name" value="CYTOCHROME P450 YJIB-RELATED"/>
    <property type="match status" value="1"/>
</dbReference>
<dbReference type="InterPro" id="IPR017972">
    <property type="entry name" value="Cyt_P450_CS"/>
</dbReference>
<sequence length="396" mass="42124">MTAVPDRDHIAPFTPTTRSITAPDPVRTALRQAGPIVQVTAPAGGPAWIVTEEALAREVCAHPQIVKDPAMAPLYWDRMTAGLEQTAAEQPSLTTLDGPEHARLRRAHAPLFSARRIGEQSPRIHAIARQLLTGIAAHGAVVDLMADFTIRYPLTVLLDLLGIPLDRLDEAIDACRRMLDDEPDAQQEAIAAIAGLAAAGLQDGGRGLAAELRDRMPAGTTPQELHYHLFGLIFAGQLTTDASIGFLIARLLGERDDPGAGGNENVLASGPGSVDELVRETLRRNPPAPFTLWRFTTTEIELAGVRLPARAPVLIDIQGIDTAPARSPGPDLTFGAGAHFCIGAQLALLELRAVATVLRQDFPRARLTVPHGGLRQSGLGGIQGNRLVVLPVVLTG</sequence>
<evidence type="ECO:0000313" key="3">
    <source>
        <dbReference type="EMBL" id="APU12941.1"/>
    </source>
</evidence>
<keyword evidence="4" id="KW-1185">Reference proteome</keyword>
<proteinExistence type="inferred from homology"/>
<feature type="region of interest" description="Disordered" evidence="2">
    <location>
        <begin position="1"/>
        <end position="22"/>
    </location>
</feature>
<evidence type="ECO:0000256" key="2">
    <source>
        <dbReference type="SAM" id="MobiDB-lite"/>
    </source>
</evidence>
<reference evidence="4" key="1">
    <citation type="submission" date="2016-06" db="EMBL/GenBank/DDBJ databases">
        <title>Complete genome sequence of Actinoalloteichus fjordicus DSM 46855 (=ADI127-17), type strain of the new species Actinoalloteichus fjordicus.</title>
        <authorList>
            <person name="Ruckert C."/>
            <person name="Nouioui I."/>
            <person name="Willmese J."/>
            <person name="van Wezel G."/>
            <person name="Klenk H.-P."/>
            <person name="Kalinowski J."/>
            <person name="Zotchev S.B."/>
        </authorList>
    </citation>
    <scope>NUCLEOTIDE SEQUENCE [LARGE SCALE GENOMIC DNA]</scope>
    <source>
        <strain evidence="4">ADI127-7</strain>
    </source>
</reference>
<dbReference type="AlphaFoldDB" id="A0AAC9L8U8"/>
<dbReference type="PRINTS" id="PR00385">
    <property type="entry name" value="P450"/>
</dbReference>
<dbReference type="EMBL" id="CP016076">
    <property type="protein sequence ID" value="APU12941.1"/>
    <property type="molecule type" value="Genomic_DNA"/>
</dbReference>
<dbReference type="Gene3D" id="1.10.630.10">
    <property type="entry name" value="Cytochrome P450"/>
    <property type="match status" value="1"/>
</dbReference>
<comment type="similarity">
    <text evidence="1">Belongs to the cytochrome P450 family.</text>
</comment>
<dbReference type="GO" id="GO:0016705">
    <property type="term" value="F:oxidoreductase activity, acting on paired donors, with incorporation or reduction of molecular oxygen"/>
    <property type="evidence" value="ECO:0007669"/>
    <property type="project" value="InterPro"/>
</dbReference>
<dbReference type="PRINTS" id="PR00359">
    <property type="entry name" value="BP450"/>
</dbReference>
<gene>
    <name evidence="3" type="ORF">UA74_04310</name>
</gene>
<protein>
    <submittedName>
        <fullName evidence="3">Cytochrome P450</fullName>
    </submittedName>
</protein>
<dbReference type="GO" id="GO:0005506">
    <property type="term" value="F:iron ion binding"/>
    <property type="evidence" value="ECO:0007669"/>
    <property type="project" value="InterPro"/>
</dbReference>
<accession>A0AAC9L8U8</accession>
<name>A0AAC9L8U8_9PSEU</name>
<dbReference type="GO" id="GO:0020037">
    <property type="term" value="F:heme binding"/>
    <property type="evidence" value="ECO:0007669"/>
    <property type="project" value="InterPro"/>
</dbReference>
<evidence type="ECO:0000313" key="4">
    <source>
        <dbReference type="Proteomes" id="UP000185511"/>
    </source>
</evidence>
<dbReference type="PROSITE" id="PS00086">
    <property type="entry name" value="CYTOCHROME_P450"/>
    <property type="match status" value="1"/>
</dbReference>
<dbReference type="InterPro" id="IPR002397">
    <property type="entry name" value="Cyt_P450_B"/>
</dbReference>
<dbReference type="GO" id="GO:0004497">
    <property type="term" value="F:monooxygenase activity"/>
    <property type="evidence" value="ECO:0007669"/>
    <property type="project" value="InterPro"/>
</dbReference>
<dbReference type="Proteomes" id="UP000185511">
    <property type="component" value="Chromosome"/>
</dbReference>
<evidence type="ECO:0000256" key="1">
    <source>
        <dbReference type="ARBA" id="ARBA00010617"/>
    </source>
</evidence>
<dbReference type="SUPFAM" id="SSF48264">
    <property type="entry name" value="Cytochrome P450"/>
    <property type="match status" value="1"/>
</dbReference>